<accession>A0A2S4L1V7</accession>
<feature type="region of interest" description="Disordered" evidence="1">
    <location>
        <begin position="1"/>
        <end position="57"/>
    </location>
</feature>
<comment type="caution">
    <text evidence="2">The sequence shown here is derived from an EMBL/GenBank/DDBJ whole genome shotgun (WGS) entry which is preliminary data.</text>
</comment>
<reference evidence="2 3" key="1">
    <citation type="submission" date="2018-01" db="EMBL/GenBank/DDBJ databases">
        <title>Harnessing the power of phylogenomics to disentangle the directionality and signatures of interkingdom host jumping in the parasitic fungal genus Tolypocladium.</title>
        <authorList>
            <person name="Quandt C.A."/>
            <person name="Patterson W."/>
            <person name="Spatafora J.W."/>
        </authorList>
    </citation>
    <scope>NUCLEOTIDE SEQUENCE [LARGE SCALE GENOMIC DNA]</scope>
    <source>
        <strain evidence="2 3">NRBC 100945</strain>
    </source>
</reference>
<organism evidence="2 3">
    <name type="scientific">Tolypocladium paradoxum</name>
    <dbReference type="NCBI Taxonomy" id="94208"/>
    <lineage>
        <taxon>Eukaryota</taxon>
        <taxon>Fungi</taxon>
        <taxon>Dikarya</taxon>
        <taxon>Ascomycota</taxon>
        <taxon>Pezizomycotina</taxon>
        <taxon>Sordariomycetes</taxon>
        <taxon>Hypocreomycetidae</taxon>
        <taxon>Hypocreales</taxon>
        <taxon>Ophiocordycipitaceae</taxon>
        <taxon>Tolypocladium</taxon>
    </lineage>
</organism>
<proteinExistence type="predicted"/>
<name>A0A2S4L1V7_9HYPO</name>
<keyword evidence="3" id="KW-1185">Reference proteome</keyword>
<dbReference type="Proteomes" id="UP000237481">
    <property type="component" value="Unassembled WGS sequence"/>
</dbReference>
<dbReference type="AlphaFoldDB" id="A0A2S4L1V7"/>
<dbReference type="EMBL" id="PKSG01000325">
    <property type="protein sequence ID" value="POR36421.1"/>
    <property type="molecule type" value="Genomic_DNA"/>
</dbReference>
<sequence length="227" mass="25818">MKLEESQKQLSQQDLGQRDEPPPPYDFDKDSSLAQDSDSDADAELDSAAKPVEPPPDWQTGYHNLGIVFLPNANAHSLADVDWEARLLVHAKDVPRLMKQGFYWTEANVRKREGYFEVEKERLPAAARDRGWSCVRVYRLADMAKDGDPQWIATLRVYAREVSVLSAFRVRHLSVNKAHHCSASDKEGRPIYNFHANDPGGSFNAVYDDRPLGGWWPWPKKSQGLEK</sequence>
<evidence type="ECO:0000313" key="2">
    <source>
        <dbReference type="EMBL" id="POR36421.1"/>
    </source>
</evidence>
<evidence type="ECO:0000313" key="3">
    <source>
        <dbReference type="Proteomes" id="UP000237481"/>
    </source>
</evidence>
<dbReference type="OrthoDB" id="4589291at2759"/>
<feature type="compositionally biased region" description="Basic and acidic residues" evidence="1">
    <location>
        <begin position="16"/>
        <end position="31"/>
    </location>
</feature>
<evidence type="ECO:0000256" key="1">
    <source>
        <dbReference type="SAM" id="MobiDB-lite"/>
    </source>
</evidence>
<protein>
    <submittedName>
        <fullName evidence="2">Uncharacterized protein</fullName>
    </submittedName>
</protein>
<gene>
    <name evidence="2" type="ORF">TPAR_03389</name>
</gene>